<dbReference type="EMBL" id="JAKKSL010000004">
    <property type="protein sequence ID" value="MCI2285029.1"/>
    <property type="molecule type" value="Genomic_DNA"/>
</dbReference>
<organism evidence="1 2">
    <name type="scientific">Colwellia maritima</name>
    <dbReference type="NCBI Taxonomy" id="2912588"/>
    <lineage>
        <taxon>Bacteria</taxon>
        <taxon>Pseudomonadati</taxon>
        <taxon>Pseudomonadota</taxon>
        <taxon>Gammaproteobacteria</taxon>
        <taxon>Alteromonadales</taxon>
        <taxon>Colwelliaceae</taxon>
        <taxon>Colwellia</taxon>
    </lineage>
</organism>
<proteinExistence type="predicted"/>
<dbReference type="Proteomes" id="UP001139646">
    <property type="component" value="Unassembled WGS sequence"/>
</dbReference>
<comment type="caution">
    <text evidence="1">The sequence shown here is derived from an EMBL/GenBank/DDBJ whole genome shotgun (WGS) entry which is preliminary data.</text>
</comment>
<keyword evidence="2" id="KW-1185">Reference proteome</keyword>
<reference evidence="1" key="1">
    <citation type="submission" date="2022-01" db="EMBL/GenBank/DDBJ databases">
        <title>Colwellia maritima, isolated from seawater.</title>
        <authorList>
            <person name="Kristyanto S."/>
            <person name="Jung J."/>
            <person name="Jeon C.O."/>
        </authorList>
    </citation>
    <scope>NUCLEOTIDE SEQUENCE</scope>
    <source>
        <strain evidence="1">MSW7</strain>
    </source>
</reference>
<name>A0ABS9X456_9GAMM</name>
<evidence type="ECO:0000313" key="2">
    <source>
        <dbReference type="Proteomes" id="UP001139646"/>
    </source>
</evidence>
<accession>A0ABS9X456</accession>
<evidence type="ECO:0008006" key="3">
    <source>
        <dbReference type="Google" id="ProtNLM"/>
    </source>
</evidence>
<sequence>MLDGRYVLNITTETTETSQVFTFSSNGKFELNRQMISPNPDLAGTIEGTYFIKGNTVDLVFPAERDKMTFPVDTAEMTIKSETEYGGLIASLTMMKTGDQVVANDQHGEVL</sequence>
<dbReference type="RefSeq" id="WP_242287659.1">
    <property type="nucleotide sequence ID" value="NZ_JAKKSL010000004.1"/>
</dbReference>
<protein>
    <recommendedName>
        <fullName evidence="3">Lipocalin-like domain-containing protein</fullName>
    </recommendedName>
</protein>
<evidence type="ECO:0000313" key="1">
    <source>
        <dbReference type="EMBL" id="MCI2285029.1"/>
    </source>
</evidence>
<gene>
    <name evidence="1" type="ORF">L3081_18585</name>
</gene>